<comment type="similarity">
    <text evidence="1 5">Belongs to the universal ribosomal protein uL6 family.</text>
</comment>
<dbReference type="GO" id="GO:0003735">
    <property type="term" value="F:structural constituent of ribosome"/>
    <property type="evidence" value="ECO:0007669"/>
    <property type="project" value="InterPro"/>
</dbReference>
<evidence type="ECO:0000256" key="2">
    <source>
        <dbReference type="ARBA" id="ARBA00022980"/>
    </source>
</evidence>
<keyword evidence="2 5" id="KW-0689">Ribosomal protein</keyword>
<keyword evidence="6" id="KW-0699">rRNA-binding</keyword>
<gene>
    <name evidence="8" type="ORF">UY17_C0010G0016</name>
</gene>
<dbReference type="FunFam" id="3.90.930.12:FF:000001">
    <property type="entry name" value="50S ribosomal protein L6"/>
    <property type="match status" value="1"/>
</dbReference>
<feature type="domain" description="Large ribosomal subunit protein uL6 alpha-beta" evidence="7">
    <location>
        <begin position="73"/>
        <end position="146"/>
    </location>
</feature>
<dbReference type="GO" id="GO:0002181">
    <property type="term" value="P:cytoplasmic translation"/>
    <property type="evidence" value="ECO:0007669"/>
    <property type="project" value="TreeGrafter"/>
</dbReference>
<dbReference type="PIRSF" id="PIRSF002162">
    <property type="entry name" value="Ribosomal_L6"/>
    <property type="match status" value="1"/>
</dbReference>
<dbReference type="GO" id="GO:0022625">
    <property type="term" value="C:cytosolic large ribosomal subunit"/>
    <property type="evidence" value="ECO:0007669"/>
    <property type="project" value="TreeGrafter"/>
</dbReference>
<dbReference type="InterPro" id="IPR000702">
    <property type="entry name" value="Ribosomal_uL6-like"/>
</dbReference>
<dbReference type="PANTHER" id="PTHR11655:SF14">
    <property type="entry name" value="LARGE RIBOSOMAL SUBUNIT PROTEIN UL6M"/>
    <property type="match status" value="1"/>
</dbReference>
<comment type="function">
    <text evidence="6">This protein binds to the 23S rRNA, and is important in its secondary structure. It is located near the subunit interface in the base of the L7/L12 stalk, and near the tRNA binding site of the peptidyltransferase center.</text>
</comment>
<dbReference type="InterPro" id="IPR019906">
    <property type="entry name" value="Ribosomal_uL6_bac-type"/>
</dbReference>
<reference evidence="8 9" key="1">
    <citation type="journal article" date="2015" name="Nature">
        <title>rRNA introns, odd ribosomes, and small enigmatic genomes across a large radiation of phyla.</title>
        <authorList>
            <person name="Brown C.T."/>
            <person name="Hug L.A."/>
            <person name="Thomas B.C."/>
            <person name="Sharon I."/>
            <person name="Castelle C.J."/>
            <person name="Singh A."/>
            <person name="Wilkins M.J."/>
            <person name="Williams K.H."/>
            <person name="Banfield J.F."/>
        </authorList>
    </citation>
    <scope>NUCLEOTIDE SEQUENCE [LARGE SCALE GENOMIC DNA]</scope>
</reference>
<dbReference type="InterPro" id="IPR020040">
    <property type="entry name" value="Ribosomal_uL6_a/b-dom"/>
</dbReference>
<dbReference type="InterPro" id="IPR002358">
    <property type="entry name" value="Ribosomal_uL6_CS"/>
</dbReference>
<keyword evidence="3 5" id="KW-0687">Ribonucleoprotein</keyword>
<accession>A0A0G1WBP6</accession>
<dbReference type="AlphaFoldDB" id="A0A0G1WBP6"/>
<evidence type="ECO:0000256" key="6">
    <source>
        <dbReference type="RuleBase" id="RU003870"/>
    </source>
</evidence>
<dbReference type="PATRIC" id="fig|1618373.3.peg.125"/>
<dbReference type="EMBL" id="LCOZ01000010">
    <property type="protein sequence ID" value="KKU87733.1"/>
    <property type="molecule type" value="Genomic_DNA"/>
</dbReference>
<proteinExistence type="inferred from homology"/>
<keyword evidence="6" id="KW-0694">RNA-binding</keyword>
<dbReference type="PANTHER" id="PTHR11655">
    <property type="entry name" value="60S/50S RIBOSOMAL PROTEIN L6/L9"/>
    <property type="match status" value="1"/>
</dbReference>
<organism evidence="8 9">
    <name type="scientific">Candidatus Beckwithbacteria bacterium GW2011_GWC2_47_9</name>
    <dbReference type="NCBI Taxonomy" id="1618373"/>
    <lineage>
        <taxon>Bacteria</taxon>
        <taxon>Candidatus Beckwithiibacteriota</taxon>
    </lineage>
</organism>
<evidence type="ECO:0000313" key="9">
    <source>
        <dbReference type="Proteomes" id="UP000034772"/>
    </source>
</evidence>
<evidence type="ECO:0000256" key="5">
    <source>
        <dbReference type="RuleBase" id="RU003869"/>
    </source>
</evidence>
<evidence type="ECO:0000256" key="4">
    <source>
        <dbReference type="ARBA" id="ARBA00035454"/>
    </source>
</evidence>
<dbReference type="InterPro" id="IPR036789">
    <property type="entry name" value="Ribosomal_uL6-like_a/b-dom_sf"/>
</dbReference>
<evidence type="ECO:0000256" key="3">
    <source>
        <dbReference type="ARBA" id="ARBA00023274"/>
    </source>
</evidence>
<dbReference type="SUPFAM" id="SSF56053">
    <property type="entry name" value="Ribosomal protein L6"/>
    <property type="match status" value="2"/>
</dbReference>
<dbReference type="GO" id="GO:0019843">
    <property type="term" value="F:rRNA binding"/>
    <property type="evidence" value="ECO:0007669"/>
    <property type="project" value="UniProtKB-KW"/>
</dbReference>
<dbReference type="Proteomes" id="UP000034772">
    <property type="component" value="Unassembled WGS sequence"/>
</dbReference>
<sequence>MQSRVTKPIILPQGFSVATKGKIITVKNDKGELSFTLPKSHNQVADAGTRRSLTVNAVTGLTTGFSKTLEIQGTGYRAAVKDKGLELALGFSHPVNFTPPEGITLVLKDNRFITVTGADKYLVGQTAANLRRLRQPDAYKGKGIRYQGEVIKLKPGKAAKAAEA</sequence>
<evidence type="ECO:0000259" key="7">
    <source>
        <dbReference type="Pfam" id="PF00347"/>
    </source>
</evidence>
<name>A0A0G1WBP6_9BACT</name>
<protein>
    <recommendedName>
        <fullName evidence="4 6">50S ribosomal protein L6</fullName>
    </recommendedName>
</protein>
<dbReference type="PRINTS" id="PR00059">
    <property type="entry name" value="RIBOSOMALL6"/>
</dbReference>
<dbReference type="PROSITE" id="PS00525">
    <property type="entry name" value="RIBOSOMAL_L6_1"/>
    <property type="match status" value="1"/>
</dbReference>
<evidence type="ECO:0000256" key="1">
    <source>
        <dbReference type="ARBA" id="ARBA00009356"/>
    </source>
</evidence>
<dbReference type="Gene3D" id="3.90.930.12">
    <property type="entry name" value="Ribosomal protein L6, alpha-beta domain"/>
    <property type="match status" value="1"/>
</dbReference>
<comment type="caution">
    <text evidence="8">The sequence shown here is derived from an EMBL/GenBank/DDBJ whole genome shotgun (WGS) entry which is preliminary data.</text>
</comment>
<evidence type="ECO:0000313" key="8">
    <source>
        <dbReference type="EMBL" id="KKU87733.1"/>
    </source>
</evidence>
<dbReference type="Pfam" id="PF00347">
    <property type="entry name" value="Ribosomal_L6"/>
    <property type="match status" value="1"/>
</dbReference>